<feature type="domain" description="Ketoreductase" evidence="5">
    <location>
        <begin position="699"/>
        <end position="886"/>
    </location>
</feature>
<dbReference type="GO" id="GO:0046872">
    <property type="term" value="F:metal ion binding"/>
    <property type="evidence" value="ECO:0007669"/>
    <property type="project" value="UniProtKB-KW"/>
</dbReference>
<keyword evidence="4" id="KW-0496">Mitochondrion</keyword>
<comment type="subunit">
    <text evidence="4">Component of a multi-subunit COQ enzyme complex.</text>
</comment>
<feature type="binding site" evidence="4">
    <location>
        <position position="567"/>
    </location>
    <ligand>
        <name>Mg(2+)</name>
        <dbReference type="ChEBI" id="CHEBI:18420"/>
    </ligand>
</feature>
<dbReference type="EMBL" id="CAJNIZ010000001">
    <property type="protein sequence ID" value="CAE7149205.1"/>
    <property type="molecule type" value="Genomic_DNA"/>
</dbReference>
<evidence type="ECO:0000313" key="6">
    <source>
        <dbReference type="EMBL" id="CAE7149205.1"/>
    </source>
</evidence>
<keyword evidence="7" id="KW-1185">Reference proteome</keyword>
<evidence type="ECO:0000256" key="1">
    <source>
        <dbReference type="ARBA" id="ARBA00022723"/>
    </source>
</evidence>
<keyword evidence="4" id="KW-0999">Mitochondrion inner membrane</keyword>
<dbReference type="SUPFAM" id="SSF51556">
    <property type="entry name" value="Metallo-dependent hydrolases"/>
    <property type="match status" value="1"/>
</dbReference>
<dbReference type="InterPro" id="IPR010233">
    <property type="entry name" value="UbiG_MeTrfase"/>
</dbReference>
<dbReference type="InterPro" id="IPR006680">
    <property type="entry name" value="Amidohydro-rel"/>
</dbReference>
<dbReference type="CDD" id="cd01298">
    <property type="entry name" value="ATZ_TRZ_like"/>
    <property type="match status" value="1"/>
</dbReference>
<dbReference type="PANTHER" id="PTHR43794">
    <property type="entry name" value="AMINOHYDROLASE SSNA-RELATED"/>
    <property type="match status" value="1"/>
</dbReference>
<dbReference type="Pfam" id="PF00106">
    <property type="entry name" value="adh_short"/>
    <property type="match status" value="1"/>
</dbReference>
<keyword evidence="4" id="KW-0489">Methyltransferase</keyword>
<dbReference type="GO" id="GO:0010420">
    <property type="term" value="F:polyprenyldihydroxybenzoate methyltransferase activity"/>
    <property type="evidence" value="ECO:0007669"/>
    <property type="project" value="UniProtKB-UniRule"/>
</dbReference>
<reference evidence="6" key="1">
    <citation type="submission" date="2021-02" db="EMBL/GenBank/DDBJ databases">
        <authorList>
            <person name="Dougan E. K."/>
            <person name="Rhodes N."/>
            <person name="Thang M."/>
            <person name="Chan C."/>
        </authorList>
    </citation>
    <scope>NUCLEOTIDE SEQUENCE</scope>
</reference>
<dbReference type="SMART" id="SM00822">
    <property type="entry name" value="PKS_KR"/>
    <property type="match status" value="1"/>
</dbReference>
<dbReference type="Gene3D" id="3.40.50.720">
    <property type="entry name" value="NAD(P)-binding Rossmann-like Domain"/>
    <property type="match status" value="1"/>
</dbReference>
<dbReference type="Gene3D" id="3.40.50.150">
    <property type="entry name" value="Vaccinia Virus protein VP39"/>
    <property type="match status" value="1"/>
</dbReference>
<dbReference type="NCBIfam" id="TIGR01983">
    <property type="entry name" value="UbiG"/>
    <property type="match status" value="1"/>
</dbReference>
<accession>A0A812ISU8</accession>
<feature type="binding site" evidence="4">
    <location>
        <position position="498"/>
    </location>
    <ligand>
        <name>S-adenosyl-L-methionine</name>
        <dbReference type="ChEBI" id="CHEBI:59789"/>
    </ligand>
</feature>
<dbReference type="Gene3D" id="2.30.40.10">
    <property type="entry name" value="Urease, subunit C, domain 1"/>
    <property type="match status" value="1"/>
</dbReference>
<feature type="binding site" evidence="4">
    <location>
        <position position="568"/>
    </location>
    <ligand>
        <name>Mg(2+)</name>
        <dbReference type="ChEBI" id="CHEBI:18420"/>
    </ligand>
</feature>
<dbReference type="CDD" id="cd02440">
    <property type="entry name" value="AdoMet_MTases"/>
    <property type="match status" value="1"/>
</dbReference>
<dbReference type="GO" id="GO:0032259">
    <property type="term" value="P:methylation"/>
    <property type="evidence" value="ECO:0007669"/>
    <property type="project" value="UniProtKB-KW"/>
</dbReference>
<dbReference type="UniPathway" id="UPA00232"/>
<keyword evidence="2" id="KW-0378">Hydrolase</keyword>
<keyword evidence="1 4" id="KW-0479">Metal-binding</keyword>
<keyword evidence="4" id="KW-0472">Membrane</keyword>
<protein>
    <recommendedName>
        <fullName evidence="4">Ubiquinone biosynthesis O-methyltransferase, mitochondrial</fullName>
    </recommendedName>
    <alternativeName>
        <fullName evidence="4">3-demethylubiquinol 3-O-methyltransferase</fullName>
        <ecNumber evidence="4">2.1.1.64</ecNumber>
    </alternativeName>
    <alternativeName>
        <fullName evidence="4">3-demethylubiquinone 3-O-methyltransferase</fullName>
        <ecNumber evidence="4">2.1.1.-</ecNumber>
    </alternativeName>
    <alternativeName>
        <fullName evidence="4">Polyprenyldihydroxybenzoate methyltransferase</fullName>
        <ecNumber evidence="4">2.1.1.114</ecNumber>
    </alternativeName>
</protein>
<feature type="binding site" evidence="4">
    <location>
        <position position="564"/>
    </location>
    <ligand>
        <name>Mg(2+)</name>
        <dbReference type="ChEBI" id="CHEBI:18420"/>
    </ligand>
</feature>
<sequence>MSGKYRYTPSMKSCDLIISAPWVLPVAPENTALTDHSVAISGSRIGDIGPTDTLLQKYPDAQHLALDHHILLPGLINTHCHSAMTLLRGAGEDQPLKAWLEETIWPLEAAVMNDNYVTLGTQLAVAEMLLSGTTTFSDMYFLPEKVAEVCVDIGIRAQLAFPIIEFANAWSKNADDALDKGLALHEQLKGNGLVHVALGPHSGYSLSASELEHVARVGLDQNLPIQMHIHETAQEVADAHQLMGQSWIERCADIGMLGPHVQAVHMTQISDTDLKLVADTNTRIVHCPTSNLKLASGYCPTTELRHAGVTVSLGTDGAASNNRLNLFAEARMASLLAKHTNQNAAAANAQDMLHMATLGGARALGIADVTGSLEVGKAADLIAVDINSLGMLPMYNPFAALIHGDAGNAISHTYVAGKALVKDGADLALYTSPDLTDSDPMSENENVDRDEIEKFDALAHRWWDPNGDFKPLHDINPSRVQYISERSDLQSGPVVDIGCGGGILTESLANLGADVTGVDMAGKALSVARLHALESGVDVTYIEGTAEALAQTHAEHFHTVTCLEMLEHVTSYASTVAACAAVTQPGGNVFFSTINRNPKAYALLILGAEYVLNLLPRGTHEYAKFIKPSELSSAIRAAGLEVVDISGMSYNPFTRACNIGRDKLDMNELLDKLGASYPALVAAAASWRYQPEPEILAGCNILVTGAGAGIGAAAAKCFACYGANVILLGRSRNHLESVFDWIETHTNTQPVIVPCDLEQLDASATHALHSAISETYGVLHGLLHNASRLGPKVPLAHYPIEEWLRVMQTNVNAPFILTHTLFDLLDAADDACVINTSSSVGRQGRAYWGAYAVSKFATEGFSQVLADETESAGRIRVYSVNPGGTRTAMRKAAYPLEDPASLPSPEQHMDLYLYLMAGRRSGKTLPDTGAQLDARTWKCQ</sequence>
<organism evidence="6 7">
    <name type="scientific">Symbiodinium pilosum</name>
    <name type="common">Dinoflagellate</name>
    <dbReference type="NCBI Taxonomy" id="2952"/>
    <lineage>
        <taxon>Eukaryota</taxon>
        <taxon>Sar</taxon>
        <taxon>Alveolata</taxon>
        <taxon>Dinophyceae</taxon>
        <taxon>Suessiales</taxon>
        <taxon>Symbiodiniaceae</taxon>
        <taxon>Symbiodinium</taxon>
    </lineage>
</organism>
<dbReference type="InterPro" id="IPR057326">
    <property type="entry name" value="KR_dom"/>
</dbReference>
<keyword evidence="3" id="KW-0862">Zinc</keyword>
<dbReference type="InterPro" id="IPR002347">
    <property type="entry name" value="SDR_fam"/>
</dbReference>
<dbReference type="NCBIfam" id="NF006509">
    <property type="entry name" value="PRK08945.1"/>
    <property type="match status" value="1"/>
</dbReference>
<dbReference type="EC" id="2.1.1.64" evidence="4"/>
<dbReference type="Pfam" id="PF13489">
    <property type="entry name" value="Methyltransf_23"/>
    <property type="match status" value="1"/>
</dbReference>
<keyword evidence="4" id="KW-0460">Magnesium</keyword>
<keyword evidence="4" id="KW-0808">Transferase</keyword>
<dbReference type="HAMAP" id="MF_00472">
    <property type="entry name" value="UbiG"/>
    <property type="match status" value="1"/>
</dbReference>
<dbReference type="InterPro" id="IPR011059">
    <property type="entry name" value="Metal-dep_hydrolase_composite"/>
</dbReference>
<dbReference type="InterPro" id="IPR036291">
    <property type="entry name" value="NAD(P)-bd_dom_sf"/>
</dbReference>
<dbReference type="FunFam" id="3.20.20.140:FF:000014">
    <property type="entry name" value="5-methylthioadenosine/S-adenosylhomocysteine deaminase"/>
    <property type="match status" value="1"/>
</dbReference>
<dbReference type="Proteomes" id="UP000649617">
    <property type="component" value="Unassembled WGS sequence"/>
</dbReference>
<dbReference type="PROSITE" id="PS00061">
    <property type="entry name" value="ADH_SHORT"/>
    <property type="match status" value="1"/>
</dbReference>
<evidence type="ECO:0000256" key="3">
    <source>
        <dbReference type="ARBA" id="ARBA00022833"/>
    </source>
</evidence>
<dbReference type="AlphaFoldDB" id="A0A812ISU8"/>
<comment type="caution">
    <text evidence="6">The sequence shown here is derived from an EMBL/GenBank/DDBJ whole genome shotgun (WGS) entry which is preliminary data.</text>
</comment>
<evidence type="ECO:0000313" key="7">
    <source>
        <dbReference type="Proteomes" id="UP000649617"/>
    </source>
</evidence>
<feature type="binding site" evidence="4">
    <location>
        <position position="479"/>
    </location>
    <ligand>
        <name>S-adenosyl-L-methionine</name>
        <dbReference type="ChEBI" id="CHEBI:59789"/>
    </ligand>
</feature>
<dbReference type="PANTHER" id="PTHR43794:SF11">
    <property type="entry name" value="AMIDOHYDROLASE-RELATED DOMAIN-CONTAINING PROTEIN"/>
    <property type="match status" value="1"/>
</dbReference>
<dbReference type="GO" id="GO:0061542">
    <property type="term" value="F:3-demethylubiquinol 3-O-methyltransferase activity"/>
    <property type="evidence" value="ECO:0007669"/>
    <property type="project" value="UniProtKB-UniRule"/>
</dbReference>
<comment type="catalytic activity">
    <reaction evidence="4">
        <text>a 3-demethylubiquinone + S-adenosyl-L-methionine = a ubiquinone + S-adenosyl-L-homocysteine</text>
        <dbReference type="Rhea" id="RHEA:81215"/>
        <dbReference type="Rhea" id="RHEA-COMP:9565"/>
        <dbReference type="Rhea" id="RHEA-COMP:19654"/>
        <dbReference type="ChEBI" id="CHEBI:16389"/>
        <dbReference type="ChEBI" id="CHEBI:57856"/>
        <dbReference type="ChEBI" id="CHEBI:59789"/>
        <dbReference type="ChEBI" id="CHEBI:231825"/>
    </reaction>
</comment>
<feature type="binding site" evidence="4">
    <location>
        <position position="563"/>
    </location>
    <ligand>
        <name>S-adenosyl-L-methionine</name>
        <dbReference type="ChEBI" id="CHEBI:59789"/>
    </ligand>
</feature>
<dbReference type="GO" id="GO:0031314">
    <property type="term" value="C:extrinsic component of mitochondrial inner membrane"/>
    <property type="evidence" value="ECO:0007669"/>
    <property type="project" value="UniProtKB-UniRule"/>
</dbReference>
<comment type="subcellular location">
    <subcellularLocation>
        <location evidence="4">Mitochondrion inner membrane</location>
        <topology evidence="4">Peripheral membrane protein</topology>
        <orientation evidence="4">Matrix side</orientation>
    </subcellularLocation>
</comment>
<name>A0A812ISU8_SYMPI</name>
<evidence type="ECO:0000259" key="5">
    <source>
        <dbReference type="SMART" id="SM00822"/>
    </source>
</evidence>
<comment type="similarity">
    <text evidence="4">Belongs to the class I-like SAM-binding methyltransferase superfamily. UbiG/COQ3 family.</text>
</comment>
<comment type="catalytic activity">
    <reaction evidence="4">
        <text>a 3,4-dihydroxy-5-(all-trans-polyprenyl)benzoate + S-adenosyl-L-methionine = a 4-hydroxy-3-methoxy-5-(all-trans-polyprenyl)benzoate + S-adenosyl-L-homocysteine + H(+)</text>
        <dbReference type="Rhea" id="RHEA:44452"/>
        <dbReference type="Rhea" id="RHEA-COMP:10930"/>
        <dbReference type="Rhea" id="RHEA-COMP:10931"/>
        <dbReference type="ChEBI" id="CHEBI:15378"/>
        <dbReference type="ChEBI" id="CHEBI:57856"/>
        <dbReference type="ChEBI" id="CHEBI:59789"/>
        <dbReference type="ChEBI" id="CHEBI:64694"/>
        <dbReference type="ChEBI" id="CHEBI:84443"/>
        <dbReference type="EC" id="2.1.1.114"/>
    </reaction>
</comment>
<dbReference type="EC" id="2.1.1.114" evidence="4"/>
<comment type="function">
    <text evidence="4">O-methyltransferase required for two non-consecutive steps during ubiquinone biosynthesis. Catalyzes the 2 O-methylation of 3,4-dihydroxy-5-(all-trans-polyprenyl)benzoic acid into 4-hydroxy-3-methoxy-5-(all-trans-polyprenyl)benzoic acid. Also catalyzes the last step of ubiquinone biosynthesis by mediating methylation of 3-demethylubiquinone into ubiquinone. Also able to mediate the methylation of 3-demethylubiquinol into ubiquinol.</text>
</comment>
<dbReference type="InterPro" id="IPR029063">
    <property type="entry name" value="SAM-dependent_MTases_sf"/>
</dbReference>
<dbReference type="InterPro" id="IPR020904">
    <property type="entry name" value="Sc_DH/Rdtase_CS"/>
</dbReference>
<comment type="cofactor">
    <cofactor evidence="4">
        <name>Mg(2+)</name>
        <dbReference type="ChEBI" id="CHEBI:18420"/>
    </cofactor>
</comment>
<dbReference type="Gene3D" id="3.20.20.140">
    <property type="entry name" value="Metal-dependent hydrolases"/>
    <property type="match status" value="1"/>
</dbReference>
<dbReference type="GO" id="GO:0019239">
    <property type="term" value="F:deaminase activity"/>
    <property type="evidence" value="ECO:0007669"/>
    <property type="project" value="UniProtKB-ARBA"/>
</dbReference>
<dbReference type="SUPFAM" id="SSF51735">
    <property type="entry name" value="NAD(P)-binding Rossmann-fold domains"/>
    <property type="match status" value="1"/>
</dbReference>
<dbReference type="Pfam" id="PF01979">
    <property type="entry name" value="Amidohydro_1"/>
    <property type="match status" value="1"/>
</dbReference>
<gene>
    <name evidence="6" type="primary">mtaD</name>
    <name evidence="6" type="ORF">SPIL2461_LOCUS97</name>
</gene>
<comment type="pathway">
    <text evidence="4">Cofactor biosynthesis; ubiquinone biosynthesis.</text>
</comment>
<dbReference type="OrthoDB" id="3265906at2759"/>
<dbReference type="SUPFAM" id="SSF51338">
    <property type="entry name" value="Composite domain of metallo-dependent hydrolases"/>
    <property type="match status" value="1"/>
</dbReference>
<dbReference type="InterPro" id="IPR032466">
    <property type="entry name" value="Metal_Hydrolase"/>
</dbReference>
<proteinExistence type="inferred from homology"/>
<keyword evidence="4" id="KW-0949">S-adenosyl-L-methionine</keyword>
<dbReference type="SUPFAM" id="SSF53335">
    <property type="entry name" value="S-adenosyl-L-methionine-dependent methyltransferases"/>
    <property type="match status" value="1"/>
</dbReference>
<comment type="catalytic activity">
    <reaction evidence="4">
        <text>a 3-demethylubiquinol + S-adenosyl-L-methionine = a ubiquinol + S-adenosyl-L-homocysteine + H(+)</text>
        <dbReference type="Rhea" id="RHEA:44380"/>
        <dbReference type="Rhea" id="RHEA-COMP:9566"/>
        <dbReference type="Rhea" id="RHEA-COMP:10914"/>
        <dbReference type="ChEBI" id="CHEBI:15378"/>
        <dbReference type="ChEBI" id="CHEBI:17976"/>
        <dbReference type="ChEBI" id="CHEBI:57856"/>
        <dbReference type="ChEBI" id="CHEBI:59789"/>
        <dbReference type="ChEBI" id="CHEBI:84422"/>
        <dbReference type="EC" id="2.1.1.64"/>
    </reaction>
</comment>
<evidence type="ECO:0000256" key="4">
    <source>
        <dbReference type="HAMAP-Rule" id="MF_03190"/>
    </source>
</evidence>
<feature type="binding site" evidence="4">
    <location>
        <position position="519"/>
    </location>
    <ligand>
        <name>S-adenosyl-L-methionine</name>
        <dbReference type="ChEBI" id="CHEBI:59789"/>
    </ligand>
</feature>
<dbReference type="EC" id="2.1.1.-" evidence="4"/>
<keyword evidence="4" id="KW-0831">Ubiquinone biosynthesis</keyword>
<dbReference type="PRINTS" id="PR00081">
    <property type="entry name" value="GDHRDH"/>
</dbReference>
<dbReference type="GO" id="GO:0016814">
    <property type="term" value="F:hydrolase activity, acting on carbon-nitrogen (but not peptide) bonds, in cyclic amidines"/>
    <property type="evidence" value="ECO:0007669"/>
    <property type="project" value="UniProtKB-ARBA"/>
</dbReference>
<evidence type="ECO:0000256" key="2">
    <source>
        <dbReference type="ARBA" id="ARBA00022801"/>
    </source>
</evidence>
<dbReference type="InterPro" id="IPR050287">
    <property type="entry name" value="MTA/SAH_deaminase"/>
</dbReference>